<dbReference type="Gene3D" id="1.25.40.10">
    <property type="entry name" value="Tetratricopeptide repeat domain"/>
    <property type="match status" value="1"/>
</dbReference>
<accession>A0ABT7M0R1</accession>
<dbReference type="NCBIfam" id="NF047558">
    <property type="entry name" value="TPR_END_plus"/>
    <property type="match status" value="1"/>
</dbReference>
<keyword evidence="1" id="KW-0802">TPR repeat</keyword>
<keyword evidence="3" id="KW-1185">Reference proteome</keyword>
<dbReference type="EMBL" id="JASVEJ010000015">
    <property type="protein sequence ID" value="MDL5056611.1"/>
    <property type="molecule type" value="Genomic_DNA"/>
</dbReference>
<evidence type="ECO:0008006" key="4">
    <source>
        <dbReference type="Google" id="ProtNLM"/>
    </source>
</evidence>
<feature type="repeat" description="TPR" evidence="1">
    <location>
        <begin position="214"/>
        <end position="247"/>
    </location>
</feature>
<proteinExistence type="predicted"/>
<dbReference type="PROSITE" id="PS50005">
    <property type="entry name" value="TPR"/>
    <property type="match status" value="1"/>
</dbReference>
<evidence type="ECO:0000313" key="2">
    <source>
        <dbReference type="EMBL" id="MDL5056611.1"/>
    </source>
</evidence>
<reference evidence="2 3" key="1">
    <citation type="submission" date="2023-06" db="EMBL/GenBank/DDBJ databases">
        <title>Whole genome sequence of Oscillatoria calcuttensis NRMC-F 0142.</title>
        <authorList>
            <person name="Shakena Fathima T."/>
            <person name="Muralitharan G."/>
            <person name="Thajuddin N."/>
        </authorList>
    </citation>
    <scope>NUCLEOTIDE SEQUENCE [LARGE SCALE GENOMIC DNA]</scope>
    <source>
        <strain evidence="2 3">NRMC-F 0142</strain>
    </source>
</reference>
<name>A0ABT7M0R1_9CYAN</name>
<organism evidence="2 3">
    <name type="scientific">Geitlerinema calcuttense NRMC-F 0142</name>
    <dbReference type="NCBI Taxonomy" id="2922238"/>
    <lineage>
        <taxon>Bacteria</taxon>
        <taxon>Bacillati</taxon>
        <taxon>Cyanobacteriota</taxon>
        <taxon>Cyanophyceae</taxon>
        <taxon>Geitlerinematales</taxon>
        <taxon>Geitlerinemataceae</taxon>
        <taxon>Geitlerinema</taxon>
    </lineage>
</organism>
<dbReference type="InterPro" id="IPR011990">
    <property type="entry name" value="TPR-like_helical_dom_sf"/>
</dbReference>
<gene>
    <name evidence="2" type="ORF">QQ055_03900</name>
</gene>
<evidence type="ECO:0000256" key="1">
    <source>
        <dbReference type="PROSITE-ProRule" id="PRU00339"/>
    </source>
</evidence>
<protein>
    <recommendedName>
        <fullName evidence="4">Tetratricopeptide repeat protein</fullName>
    </recommendedName>
</protein>
<evidence type="ECO:0000313" key="3">
    <source>
        <dbReference type="Proteomes" id="UP001230986"/>
    </source>
</evidence>
<comment type="caution">
    <text evidence="2">The sequence shown here is derived from an EMBL/GenBank/DDBJ whole genome shotgun (WGS) entry which is preliminary data.</text>
</comment>
<dbReference type="RefSeq" id="WP_284474927.1">
    <property type="nucleotide sequence ID" value="NZ_JASVEJ010000015.1"/>
</dbReference>
<sequence>MAAIIKCKRKSCHDQIFSRLFTACPRKTPQFLHTKDIISLTQRDKDAKGQKSESSRFMTHSCPGCLEQSGCEPDWLRQNIGRANGSEHVQKPNGGQREGKSLEHVSGFPMSLEHDIRSIEGYYELGMYDDALNEIASLSAGHQMNPAIVSISGHCHIGRKDWGKGLDAFIKLIAIAPKNPDGFLHAAFCLHELGRTAEAKSLLLGGADYLKGNPVFYYNLACYECRLGELDYAGELLEQAMSMDPKFKTMWPNDPDLAPLRDKLRG</sequence>
<dbReference type="SUPFAM" id="SSF48452">
    <property type="entry name" value="TPR-like"/>
    <property type="match status" value="1"/>
</dbReference>
<dbReference type="Proteomes" id="UP001230986">
    <property type="component" value="Unassembled WGS sequence"/>
</dbReference>
<dbReference type="InterPro" id="IPR019734">
    <property type="entry name" value="TPR_rpt"/>
</dbReference>